<dbReference type="OrthoDB" id="5867504at2759"/>
<name>A0A0C2E1P9_9BILA</name>
<sequence>MLELRAIFFVSKSFGRKCQGINVFIESDSTSAIAYIKKCGETRNNAMSMLSRTIWEWAPRKEIHLATHRPGVTNVEADRESRVLSRGCAEWSLDSAARIDCFAQSSSGIFGYAFPPFNLIGRAIRKIIHDGARVILITPLCKSQG</sequence>
<evidence type="ECO:0000313" key="2">
    <source>
        <dbReference type="Proteomes" id="UP000054047"/>
    </source>
</evidence>
<accession>A0A0C2E1P9</accession>
<gene>
    <name evidence="1" type="ORF">ANCDUO_00359</name>
</gene>
<evidence type="ECO:0008006" key="3">
    <source>
        <dbReference type="Google" id="ProtNLM"/>
    </source>
</evidence>
<dbReference type="EMBL" id="KN726183">
    <property type="protein sequence ID" value="KIH69302.1"/>
    <property type="molecule type" value="Genomic_DNA"/>
</dbReference>
<organism evidence="1 2">
    <name type="scientific">Ancylostoma duodenale</name>
    <dbReference type="NCBI Taxonomy" id="51022"/>
    <lineage>
        <taxon>Eukaryota</taxon>
        <taxon>Metazoa</taxon>
        <taxon>Ecdysozoa</taxon>
        <taxon>Nematoda</taxon>
        <taxon>Chromadorea</taxon>
        <taxon>Rhabditida</taxon>
        <taxon>Rhabditina</taxon>
        <taxon>Rhabditomorpha</taxon>
        <taxon>Strongyloidea</taxon>
        <taxon>Ancylostomatidae</taxon>
        <taxon>Ancylostomatinae</taxon>
        <taxon>Ancylostoma</taxon>
    </lineage>
</organism>
<evidence type="ECO:0000313" key="1">
    <source>
        <dbReference type="EMBL" id="KIH69302.1"/>
    </source>
</evidence>
<dbReference type="CDD" id="cd09275">
    <property type="entry name" value="RNase_HI_RT_DIRS1"/>
    <property type="match status" value="1"/>
</dbReference>
<proteinExistence type="predicted"/>
<dbReference type="AlphaFoldDB" id="A0A0C2E1P9"/>
<protein>
    <recommendedName>
        <fullName evidence="3">RNase H type-1 domain-containing protein</fullName>
    </recommendedName>
</protein>
<keyword evidence="2" id="KW-1185">Reference proteome</keyword>
<reference evidence="1 2" key="1">
    <citation type="submission" date="2013-12" db="EMBL/GenBank/DDBJ databases">
        <title>Draft genome of the parsitic nematode Ancylostoma duodenale.</title>
        <authorList>
            <person name="Mitreva M."/>
        </authorList>
    </citation>
    <scope>NUCLEOTIDE SEQUENCE [LARGE SCALE GENOMIC DNA]</scope>
    <source>
        <strain evidence="1 2">Zhejiang</strain>
    </source>
</reference>
<dbReference type="Proteomes" id="UP000054047">
    <property type="component" value="Unassembled WGS sequence"/>
</dbReference>